<feature type="transmembrane region" description="Helical" evidence="9">
    <location>
        <begin position="281"/>
        <end position="301"/>
    </location>
</feature>
<evidence type="ECO:0000256" key="5">
    <source>
        <dbReference type="ARBA" id="ARBA00022958"/>
    </source>
</evidence>
<dbReference type="EMBL" id="AP018786">
    <property type="protein sequence ID" value="BBF23883.1"/>
    <property type="molecule type" value="Genomic_DNA"/>
</dbReference>
<keyword evidence="7 9" id="KW-0406">Ion transport</keyword>
<keyword evidence="2 9" id="KW-1003">Cell membrane</keyword>
<proteinExistence type="inferred from homology"/>
<dbReference type="PANTHER" id="PTHR30607:SF2">
    <property type="entry name" value="POTASSIUM-TRANSPORTING ATPASE POTASSIUM-BINDING SUBUNIT"/>
    <property type="match status" value="1"/>
</dbReference>
<dbReference type="GO" id="GO:0008556">
    <property type="term" value="F:P-type potassium transmembrane transporter activity"/>
    <property type="evidence" value="ECO:0007669"/>
    <property type="project" value="InterPro"/>
</dbReference>
<name>A0A2Z6IBQ6_9BURK</name>
<dbReference type="NCBIfam" id="TIGR00680">
    <property type="entry name" value="kdpA"/>
    <property type="match status" value="1"/>
</dbReference>
<gene>
    <name evidence="9 10" type="primary">kdpA</name>
    <name evidence="10" type="ORF">SUTMEG_17740</name>
</gene>
<evidence type="ECO:0000256" key="2">
    <source>
        <dbReference type="ARBA" id="ARBA00022475"/>
    </source>
</evidence>
<feature type="transmembrane region" description="Helical" evidence="9">
    <location>
        <begin position="249"/>
        <end position="274"/>
    </location>
</feature>
<comment type="similarity">
    <text evidence="9">Belongs to the KdpA family.</text>
</comment>
<dbReference type="Proteomes" id="UP000271003">
    <property type="component" value="Chromosome"/>
</dbReference>
<keyword evidence="4 9" id="KW-0812">Transmembrane</keyword>
<keyword evidence="8 9" id="KW-0472">Membrane</keyword>
<keyword evidence="1 9" id="KW-0813">Transport</keyword>
<feature type="transmembrane region" description="Helical" evidence="9">
    <location>
        <begin position="380"/>
        <end position="399"/>
    </location>
</feature>
<evidence type="ECO:0000313" key="11">
    <source>
        <dbReference type="Proteomes" id="UP000271003"/>
    </source>
</evidence>
<feature type="transmembrane region" description="Helical" evidence="9">
    <location>
        <begin position="173"/>
        <end position="190"/>
    </location>
</feature>
<evidence type="ECO:0000256" key="6">
    <source>
        <dbReference type="ARBA" id="ARBA00022989"/>
    </source>
</evidence>
<feature type="transmembrane region" description="Helical" evidence="9">
    <location>
        <begin position="130"/>
        <end position="152"/>
    </location>
</feature>
<keyword evidence="5 9" id="KW-0630">Potassium</keyword>
<organism evidence="10 11">
    <name type="scientific">Sutterella megalosphaeroides</name>
    <dbReference type="NCBI Taxonomy" id="2494234"/>
    <lineage>
        <taxon>Bacteria</taxon>
        <taxon>Pseudomonadati</taxon>
        <taxon>Pseudomonadota</taxon>
        <taxon>Betaproteobacteria</taxon>
        <taxon>Burkholderiales</taxon>
        <taxon>Sutterellaceae</taxon>
        <taxon>Sutterella</taxon>
    </lineage>
</organism>
<dbReference type="PIRSF" id="PIRSF001294">
    <property type="entry name" value="K_ATPaseA"/>
    <property type="match status" value="1"/>
</dbReference>
<keyword evidence="11" id="KW-1185">Reference proteome</keyword>
<dbReference type="OrthoDB" id="9763796at2"/>
<sequence length="562" mass="59095">MFSTIELLLIFLLTLALLTKPVGLWMLPMAEGRAPACVRRVDAALMRFLRIDPAHEQTWATYAVSLVSFNVIGVAALYLLLRVQGYLPLNPEGFAGMAPDQAFNTAISFVTNTNWQSYGGETTLSPLSQMLGLTVQNFVSAATGIAVAFVVMRGIARSETHELGNFWADVVRINLWLLLPMSVLFALFLASEGVVQTWNAATTIGSWTDPAAVASTGPVASQEAIKLLGTNGGGFFNVNSAHPFENPTALANFGECLAIFIISAGLCYTFGCLVRDTRQGWTVWGAMAVMFVAAVLVFAWFESEAGSFATNFGAAASQMHLEGKEMRFALSHSSLFSVVTTSASCGAVNNMHDSLSPLAGLVPTLLMLLGEVVFGGVGAGFYGIMIFIVVTVFVAGLMVGRTPEYVGKKIGVSSMKLASLGMLVTPVIVLAGVAASVLFDAGTSSITNPGPHGFSQILYAWASAANNNGSAFAGLNANTPWYNIGLGLAMWFGRFAVIAVVLALAGSLSRLRAVPPSSGTLATYGILFCGLLVGVVLLVGALTYVPALALGAAAEYLMLPAF</sequence>
<keyword evidence="3 9" id="KW-0633">Potassium transport</keyword>
<evidence type="ECO:0000256" key="4">
    <source>
        <dbReference type="ARBA" id="ARBA00022692"/>
    </source>
</evidence>
<comment type="subcellular location">
    <subcellularLocation>
        <location evidence="9">Cell membrane</location>
        <topology evidence="9">Multi-pass membrane protein</topology>
    </subcellularLocation>
</comment>
<dbReference type="RefSeq" id="WP_120177443.1">
    <property type="nucleotide sequence ID" value="NZ_AP018786.1"/>
</dbReference>
<evidence type="ECO:0000256" key="7">
    <source>
        <dbReference type="ARBA" id="ARBA00023065"/>
    </source>
</evidence>
<keyword evidence="6 9" id="KW-1133">Transmembrane helix</keyword>
<dbReference type="KEGG" id="sutt:SUTMEG_17740"/>
<comment type="subunit">
    <text evidence="9">The system is composed of three essential subunits: KdpA, KdpB and KdpC.</text>
</comment>
<evidence type="ECO:0000256" key="8">
    <source>
        <dbReference type="ARBA" id="ARBA00023136"/>
    </source>
</evidence>
<feature type="transmembrane region" description="Helical" evidence="9">
    <location>
        <begin position="488"/>
        <end position="509"/>
    </location>
</feature>
<dbReference type="InterPro" id="IPR004623">
    <property type="entry name" value="KdpA"/>
</dbReference>
<dbReference type="Pfam" id="PF03814">
    <property type="entry name" value="KdpA"/>
    <property type="match status" value="1"/>
</dbReference>
<dbReference type="GO" id="GO:0030955">
    <property type="term" value="F:potassium ion binding"/>
    <property type="evidence" value="ECO:0007669"/>
    <property type="project" value="UniProtKB-UniRule"/>
</dbReference>
<feature type="transmembrane region" description="Helical" evidence="9">
    <location>
        <begin position="60"/>
        <end position="81"/>
    </location>
</feature>
<comment type="function">
    <text evidence="9">Part of the high-affinity ATP-driven potassium transport (or Kdp) system, which catalyzes the hydrolysis of ATP coupled with the electrogenic transport of potassium into the cytoplasm. This subunit binds the extracellular potassium ions and delivers the ions to the membrane domain of KdpB through an intramembrane tunnel.</text>
</comment>
<dbReference type="AlphaFoldDB" id="A0A2Z6IBQ6"/>
<evidence type="ECO:0000256" key="9">
    <source>
        <dbReference type="HAMAP-Rule" id="MF_00275"/>
    </source>
</evidence>
<dbReference type="PANTHER" id="PTHR30607">
    <property type="entry name" value="POTASSIUM-TRANSPORTING ATPASE A CHAIN"/>
    <property type="match status" value="1"/>
</dbReference>
<dbReference type="HAMAP" id="MF_00275">
    <property type="entry name" value="KdpA"/>
    <property type="match status" value="1"/>
</dbReference>
<feature type="transmembrane region" description="Helical" evidence="9">
    <location>
        <begin position="521"/>
        <end position="554"/>
    </location>
</feature>
<reference evidence="10 11" key="1">
    <citation type="journal article" date="2018" name="Int. J. Syst. Evol. Microbiol.">
        <title>Mesosutterella multiformis gen. nov., sp. nov., a member of the family Sutterellaceae and Sutterella megalosphaeroides sp. nov., isolated from human faeces.</title>
        <authorList>
            <person name="Sakamoto M."/>
            <person name="Ikeyama N."/>
            <person name="Kunihiro T."/>
            <person name="Iino T."/>
            <person name="Yuki M."/>
            <person name="Ohkuma M."/>
        </authorList>
    </citation>
    <scope>NUCLEOTIDE SEQUENCE [LARGE SCALE GENOMIC DNA]</scope>
    <source>
        <strain evidence="10 11">6FBBBH3</strain>
    </source>
</reference>
<accession>A0A2Z6IBQ6</accession>
<evidence type="ECO:0000313" key="10">
    <source>
        <dbReference type="EMBL" id="BBF23883.1"/>
    </source>
</evidence>
<feature type="transmembrane region" description="Helical" evidence="9">
    <location>
        <begin position="93"/>
        <end position="110"/>
    </location>
</feature>
<evidence type="ECO:0000256" key="3">
    <source>
        <dbReference type="ARBA" id="ARBA00022538"/>
    </source>
</evidence>
<dbReference type="GO" id="GO:0005886">
    <property type="term" value="C:plasma membrane"/>
    <property type="evidence" value="ECO:0007669"/>
    <property type="project" value="UniProtKB-SubCell"/>
</dbReference>
<protein>
    <recommendedName>
        <fullName evidence="9">Potassium-transporting ATPase potassium-binding subunit</fullName>
    </recommendedName>
    <alternativeName>
        <fullName evidence="9">ATP phosphohydrolase [potassium-transporting] A chain</fullName>
    </alternativeName>
    <alternativeName>
        <fullName evidence="9">Potassium-binding and translocating subunit A</fullName>
    </alternativeName>
    <alternativeName>
        <fullName evidence="9">Potassium-translocating ATPase A chain</fullName>
    </alternativeName>
</protein>
<feature type="transmembrane region" description="Helical" evidence="9">
    <location>
        <begin position="420"/>
        <end position="439"/>
    </location>
</feature>
<evidence type="ECO:0000256" key="1">
    <source>
        <dbReference type="ARBA" id="ARBA00022448"/>
    </source>
</evidence>